<dbReference type="AlphaFoldDB" id="A0A7G9WAL1"/>
<dbReference type="SUPFAM" id="SSF88946">
    <property type="entry name" value="Sigma2 domain of RNA polymerase sigma factors"/>
    <property type="match status" value="1"/>
</dbReference>
<dbReference type="PIRSF" id="PIRSF038953">
    <property type="entry name" value="SigI"/>
    <property type="match status" value="1"/>
</dbReference>
<keyword evidence="4 6" id="KW-0238">DNA-binding</keyword>
<feature type="domain" description="RNA polymerase sigma-70 region 2" evidence="7">
    <location>
        <begin position="14"/>
        <end position="83"/>
    </location>
</feature>
<evidence type="ECO:0000256" key="6">
    <source>
        <dbReference type="HAMAP-Rule" id="MF_02064"/>
    </source>
</evidence>
<comment type="similarity">
    <text evidence="6">Belongs to the sigma-70 factor family. SigI subfamily.</text>
</comment>
<keyword evidence="5 6" id="KW-0804">Transcription</keyword>
<dbReference type="Proteomes" id="UP000516160">
    <property type="component" value="Chromosome"/>
</dbReference>
<evidence type="ECO:0000313" key="9">
    <source>
        <dbReference type="Proteomes" id="UP000516160"/>
    </source>
</evidence>
<evidence type="ECO:0000256" key="2">
    <source>
        <dbReference type="ARBA" id="ARBA00023015"/>
    </source>
</evidence>
<dbReference type="InterPro" id="IPR014244">
    <property type="entry name" value="RNA_pol_sigma-I"/>
</dbReference>
<proteinExistence type="inferred from homology"/>
<dbReference type="Gene3D" id="1.10.1740.10">
    <property type="match status" value="1"/>
</dbReference>
<evidence type="ECO:0000256" key="3">
    <source>
        <dbReference type="ARBA" id="ARBA00023082"/>
    </source>
</evidence>
<dbReference type="NCBIfam" id="TIGR02937">
    <property type="entry name" value="sigma70-ECF"/>
    <property type="match status" value="1"/>
</dbReference>
<gene>
    <name evidence="6 8" type="primary">sigI</name>
    <name evidence="8" type="ORF">HYG86_13605</name>
</gene>
<evidence type="ECO:0000256" key="1">
    <source>
        <dbReference type="ARBA" id="ARBA00022490"/>
    </source>
</evidence>
<organism evidence="8 9">
    <name type="scientific">Alkalicella caledoniensis</name>
    <dbReference type="NCBI Taxonomy" id="2731377"/>
    <lineage>
        <taxon>Bacteria</taxon>
        <taxon>Bacillati</taxon>
        <taxon>Bacillota</taxon>
        <taxon>Clostridia</taxon>
        <taxon>Eubacteriales</taxon>
        <taxon>Proteinivoracaceae</taxon>
        <taxon>Alkalicella</taxon>
    </lineage>
</organism>
<comment type="activity regulation">
    <text evidence="6">Negatively regulated by the anti-sigma-I factor RsgI.</text>
</comment>
<dbReference type="GO" id="GO:0003677">
    <property type="term" value="F:DNA binding"/>
    <property type="evidence" value="ECO:0007669"/>
    <property type="project" value="UniProtKB-UniRule"/>
</dbReference>
<evidence type="ECO:0000259" key="7">
    <source>
        <dbReference type="Pfam" id="PF04542"/>
    </source>
</evidence>
<keyword evidence="2 6" id="KW-0805">Transcription regulation</keyword>
<dbReference type="RefSeq" id="WP_213166131.1">
    <property type="nucleotide sequence ID" value="NZ_CP058559.1"/>
</dbReference>
<feature type="DNA-binding region" description="H-T-H motif" evidence="6">
    <location>
        <begin position="181"/>
        <end position="200"/>
    </location>
</feature>
<evidence type="ECO:0000256" key="5">
    <source>
        <dbReference type="ARBA" id="ARBA00023163"/>
    </source>
</evidence>
<dbReference type="InterPro" id="IPR014284">
    <property type="entry name" value="RNA_pol_sigma-70_dom"/>
</dbReference>
<evidence type="ECO:0000256" key="4">
    <source>
        <dbReference type="ARBA" id="ARBA00023125"/>
    </source>
</evidence>
<keyword evidence="1 6" id="KW-0963">Cytoplasm</keyword>
<accession>A0A7G9WAL1</accession>
<dbReference type="NCBIfam" id="TIGR02895">
    <property type="entry name" value="spore_sigI"/>
    <property type="match status" value="1"/>
</dbReference>
<name>A0A7G9WAL1_ALKCA</name>
<protein>
    <recommendedName>
        <fullName evidence="6">RNA polymerase sigma factor SigI</fullName>
    </recommendedName>
</protein>
<comment type="subunit">
    <text evidence="6">Interacts with RsgI.</text>
</comment>
<comment type="function">
    <text evidence="6">Sigma factors are initiation factors that promote the attachment of RNA polymerase to specific initiation sites and are then released.</text>
</comment>
<feature type="short sequence motif" description="Polymerase core binding" evidence="6">
    <location>
        <begin position="38"/>
        <end position="51"/>
    </location>
</feature>
<sequence>MQQNNLNDTRNKIIEKNASLVGSVYYKLTGKDLSISEDEYSIGLSAIDEAIDKYDKGKGAKFSTFCHTVIRGRLIDYFRKKKKEIPFSSLQTDENGTNGIVLAEKRHAIQAHVDTTRGENIREEIKELAAILREYNINFYDLGEVSPKHKDTRENLISLAKKILENENILHKIYSKKVLPLKELELLLDVKRKTLERHRRYIIVLVIILSQDYQYLKEYIGGSKIES</sequence>
<dbReference type="GO" id="GO:0006352">
    <property type="term" value="P:DNA-templated transcription initiation"/>
    <property type="evidence" value="ECO:0007669"/>
    <property type="project" value="UniProtKB-UniRule"/>
</dbReference>
<keyword evidence="9" id="KW-1185">Reference proteome</keyword>
<dbReference type="InterPro" id="IPR013325">
    <property type="entry name" value="RNA_pol_sigma_r2"/>
</dbReference>
<dbReference type="InterPro" id="IPR007627">
    <property type="entry name" value="RNA_pol_sigma70_r2"/>
</dbReference>
<comment type="subcellular location">
    <subcellularLocation>
        <location evidence="6">Cytoplasm</location>
    </subcellularLocation>
</comment>
<keyword evidence="3 6" id="KW-0731">Sigma factor</keyword>
<dbReference type="GO" id="GO:0016987">
    <property type="term" value="F:sigma factor activity"/>
    <property type="evidence" value="ECO:0007669"/>
    <property type="project" value="UniProtKB-UniRule"/>
</dbReference>
<reference evidence="8 9" key="1">
    <citation type="submission" date="2020-07" db="EMBL/GenBank/DDBJ databases">
        <title>Alkalicella. sp. LB2 genome.</title>
        <authorList>
            <person name="Postec A."/>
            <person name="Quemeneur M."/>
        </authorList>
    </citation>
    <scope>NUCLEOTIDE SEQUENCE [LARGE SCALE GENOMIC DNA]</scope>
    <source>
        <strain evidence="8 9">LB2</strain>
    </source>
</reference>
<evidence type="ECO:0000313" key="8">
    <source>
        <dbReference type="EMBL" id="QNO15723.1"/>
    </source>
</evidence>
<dbReference type="GO" id="GO:0005737">
    <property type="term" value="C:cytoplasm"/>
    <property type="evidence" value="ECO:0007669"/>
    <property type="project" value="UniProtKB-SubCell"/>
</dbReference>
<dbReference type="Pfam" id="PF04542">
    <property type="entry name" value="Sigma70_r2"/>
    <property type="match status" value="1"/>
</dbReference>
<keyword evidence="6" id="KW-0346">Stress response</keyword>
<dbReference type="KEGG" id="acae:HYG86_13605"/>
<dbReference type="HAMAP" id="MF_02064">
    <property type="entry name" value="Sigma70_SigI"/>
    <property type="match status" value="1"/>
</dbReference>
<dbReference type="EMBL" id="CP058559">
    <property type="protein sequence ID" value="QNO15723.1"/>
    <property type="molecule type" value="Genomic_DNA"/>
</dbReference>